<dbReference type="STRING" id="243090.RB8350"/>
<organism evidence="1 2">
    <name type="scientific">Rhodopirellula baltica (strain DSM 10527 / NCIMB 13988 / SH1)</name>
    <dbReference type="NCBI Taxonomy" id="243090"/>
    <lineage>
        <taxon>Bacteria</taxon>
        <taxon>Pseudomonadati</taxon>
        <taxon>Planctomycetota</taxon>
        <taxon>Planctomycetia</taxon>
        <taxon>Pirellulales</taxon>
        <taxon>Pirellulaceae</taxon>
        <taxon>Rhodopirellula</taxon>
    </lineage>
</organism>
<dbReference type="HOGENOM" id="CLU_044695_1_0_0"/>
<evidence type="ECO:0008006" key="3">
    <source>
        <dbReference type="Google" id="ProtNLM"/>
    </source>
</evidence>
<dbReference type="InParanoid" id="Q7UFT6"/>
<dbReference type="Proteomes" id="UP000001025">
    <property type="component" value="Chromosome"/>
</dbReference>
<dbReference type="eggNOG" id="COG2067">
    <property type="taxonomic scope" value="Bacteria"/>
</dbReference>
<evidence type="ECO:0000313" key="1">
    <source>
        <dbReference type="EMBL" id="CAD78594.1"/>
    </source>
</evidence>
<keyword evidence="2" id="KW-1185">Reference proteome</keyword>
<reference evidence="1 2" key="1">
    <citation type="journal article" date="2003" name="Proc. Natl. Acad. Sci. U.S.A.">
        <title>Complete genome sequence of the marine planctomycete Pirellula sp. strain 1.</title>
        <authorList>
            <person name="Gloeckner F.O."/>
            <person name="Kube M."/>
            <person name="Bauer M."/>
            <person name="Teeling H."/>
            <person name="Lombardot T."/>
            <person name="Ludwig W."/>
            <person name="Gade D."/>
            <person name="Beck A."/>
            <person name="Borzym K."/>
            <person name="Heitmann K."/>
            <person name="Rabus R."/>
            <person name="Schlesner H."/>
            <person name="Amann R."/>
            <person name="Reinhardt R."/>
        </authorList>
    </citation>
    <scope>NUCLEOTIDE SEQUENCE [LARGE SCALE GENOMIC DNA]</scope>
    <source>
        <strain evidence="2">DSM 10527 / NCIMB 13988 / SH1</strain>
    </source>
</reference>
<proteinExistence type="predicted"/>
<dbReference type="InterPro" id="IPR011486">
    <property type="entry name" value="BBP2"/>
</dbReference>
<evidence type="ECO:0000313" key="2">
    <source>
        <dbReference type="Proteomes" id="UP000001025"/>
    </source>
</evidence>
<dbReference type="OrthoDB" id="9775763at2"/>
<dbReference type="EnsemblBacteria" id="CAD78594">
    <property type="protein sequence ID" value="CAD78594"/>
    <property type="gene ID" value="RB8350"/>
</dbReference>
<name>Q7UFT6_RHOBA</name>
<protein>
    <recommendedName>
        <fullName evidence="3">Porin</fullName>
    </recommendedName>
</protein>
<dbReference type="KEGG" id="rba:RB8350"/>
<dbReference type="AlphaFoldDB" id="Q7UFT6"/>
<accession>Q7UFT6</accession>
<gene>
    <name evidence="1" type="ordered locus">RB8350</name>
</gene>
<dbReference type="Pfam" id="PF07642">
    <property type="entry name" value="BBP2"/>
    <property type="match status" value="1"/>
</dbReference>
<sequence length="481" mass="51322">MGAQLPVLTASILNLGDTKRPNWIGISTEKAMKLSKLALIAAVACGVNATNLTGASANDIGLVSCTSSLCDCGEPVCGCEPVGGCDTGCENEVTCGCETVGCLGDCGCNAGCDSGCDSLCGGGLGSCLPGLGDCCLDDPYTLFGDVCGIEVGGWASIGYHTKALPLFNSRPDNVQLHQAWLYAEKAIDTSCGFDIGGRIDYVYGTDGPDTQAFGINNGHWDNDWDNGGDYGHAIPQLYTEMGYGDLSVKVGHFFTIIGWEVVAAPDNFFYSHAYTMYNSEPFTHTGALATYNVSDDLSVFGGYTMGWDSGFEDNGDNFLGGFSAGLTDDLTLTYATTIGRFGEDNAGGVEQGYMHSIVADYAVSDNLQYIIQSDLLDTEDETGATARDTFGINQYLVYSVNDCLSLGGRFEWYQNEGVFDDGNNTGSDVYALTTGINYRPHANVLIRPEVRWDWVDGDTTGILENDDDDQTTFGFDTIFTF</sequence>
<dbReference type="PATRIC" id="fig|243090.15.peg.4019"/>
<dbReference type="EMBL" id="BX294147">
    <property type="protein sequence ID" value="CAD78594.1"/>
    <property type="molecule type" value="Genomic_DNA"/>
</dbReference>
<dbReference type="SUPFAM" id="SSF56935">
    <property type="entry name" value="Porins"/>
    <property type="match status" value="1"/>
</dbReference>